<dbReference type="PANTHER" id="PTHR43179:SF12">
    <property type="entry name" value="GALACTOFURANOSYLTRANSFERASE GLFT2"/>
    <property type="match status" value="1"/>
</dbReference>
<dbReference type="Proteomes" id="UP000009888">
    <property type="component" value="Unassembled WGS sequence"/>
</dbReference>
<organism evidence="6 7">
    <name type="scientific">Actinobaculum massiliense ACS-171-V-Col2</name>
    <dbReference type="NCBI Taxonomy" id="883066"/>
    <lineage>
        <taxon>Bacteria</taxon>
        <taxon>Bacillati</taxon>
        <taxon>Actinomycetota</taxon>
        <taxon>Actinomycetes</taxon>
        <taxon>Actinomycetales</taxon>
        <taxon>Actinomycetaceae</taxon>
        <taxon>Actinobaculum</taxon>
    </lineage>
</organism>
<keyword evidence="3" id="KW-0328">Glycosyltransferase</keyword>
<feature type="transmembrane region" description="Helical" evidence="5">
    <location>
        <begin position="800"/>
        <end position="824"/>
    </location>
</feature>
<feature type="transmembrane region" description="Helical" evidence="5">
    <location>
        <begin position="473"/>
        <end position="491"/>
    </location>
</feature>
<evidence type="ECO:0000313" key="7">
    <source>
        <dbReference type="Proteomes" id="UP000009888"/>
    </source>
</evidence>
<feature type="transmembrane region" description="Helical" evidence="5">
    <location>
        <begin position="760"/>
        <end position="780"/>
    </location>
</feature>
<feature type="transmembrane region" description="Helical" evidence="5">
    <location>
        <begin position="295"/>
        <end position="316"/>
    </location>
</feature>
<dbReference type="GO" id="GO:0016757">
    <property type="term" value="F:glycosyltransferase activity"/>
    <property type="evidence" value="ECO:0007669"/>
    <property type="project" value="UniProtKB-KW"/>
</dbReference>
<keyword evidence="5" id="KW-1133">Transmembrane helix</keyword>
<keyword evidence="4" id="KW-0808">Transferase</keyword>
<comment type="caution">
    <text evidence="6">The sequence shown here is derived from an EMBL/GenBank/DDBJ whole genome shotgun (WGS) entry which is preliminary data.</text>
</comment>
<dbReference type="HOGENOM" id="CLU_005856_0_0_11"/>
<name>K9EUU3_9ACTO</name>
<dbReference type="eggNOG" id="COG1216">
    <property type="taxonomic scope" value="Bacteria"/>
</dbReference>
<comment type="pathway">
    <text evidence="1">Cell wall biogenesis; cell wall polysaccharide biosynthesis.</text>
</comment>
<dbReference type="RefSeq" id="WP_007001437.1">
    <property type="nucleotide sequence ID" value="NZ_JH992955.1"/>
</dbReference>
<feature type="transmembrane region" description="Helical" evidence="5">
    <location>
        <begin position="417"/>
        <end position="435"/>
    </location>
</feature>
<dbReference type="PANTHER" id="PTHR43179">
    <property type="entry name" value="RHAMNOSYLTRANSFERASE WBBL"/>
    <property type="match status" value="1"/>
</dbReference>
<accession>K9EUU3</accession>
<feature type="transmembrane region" description="Helical" evidence="5">
    <location>
        <begin position="498"/>
        <end position="520"/>
    </location>
</feature>
<feature type="transmembrane region" description="Helical" evidence="5">
    <location>
        <begin position="532"/>
        <end position="549"/>
    </location>
</feature>
<reference evidence="6 7" key="1">
    <citation type="submission" date="2012-09" db="EMBL/GenBank/DDBJ databases">
        <title>The Genome Sequence of Actinobaculum massiliae ACS-171-V-COL2.</title>
        <authorList>
            <consortium name="The Broad Institute Genome Sequencing Platform"/>
            <person name="Earl A."/>
            <person name="Ward D."/>
            <person name="Feldgarden M."/>
            <person name="Gevers D."/>
            <person name="Saerens B."/>
            <person name="Vaneechoutte M."/>
            <person name="Walker B."/>
            <person name="Young S.K."/>
            <person name="Zeng Q."/>
            <person name="Gargeya S."/>
            <person name="Fitzgerald M."/>
            <person name="Haas B."/>
            <person name="Abouelleil A."/>
            <person name="Alvarado L."/>
            <person name="Arachchi H.M."/>
            <person name="Berlin A."/>
            <person name="Chapman S.B."/>
            <person name="Goldberg J."/>
            <person name="Griggs A."/>
            <person name="Gujja S."/>
            <person name="Hansen M."/>
            <person name="Howarth C."/>
            <person name="Imamovic A."/>
            <person name="Larimer J."/>
            <person name="McCowen C."/>
            <person name="Montmayeur A."/>
            <person name="Murphy C."/>
            <person name="Neiman D."/>
            <person name="Pearson M."/>
            <person name="Priest M."/>
            <person name="Roberts A."/>
            <person name="Saif S."/>
            <person name="Shea T."/>
            <person name="Sisk P."/>
            <person name="Sykes S."/>
            <person name="Wortman J."/>
            <person name="Nusbaum C."/>
            <person name="Birren B."/>
        </authorList>
    </citation>
    <scope>NUCLEOTIDE SEQUENCE [LARGE SCALE GENOMIC DNA]</scope>
    <source>
        <strain evidence="7">ACS-171-V-Col2</strain>
    </source>
</reference>
<evidence type="ECO:0000256" key="2">
    <source>
        <dbReference type="ARBA" id="ARBA00006739"/>
    </source>
</evidence>
<dbReference type="SUPFAM" id="SSF53448">
    <property type="entry name" value="Nucleotide-diphospho-sugar transferases"/>
    <property type="match status" value="1"/>
</dbReference>
<feature type="transmembrane region" description="Helical" evidence="5">
    <location>
        <begin position="699"/>
        <end position="718"/>
    </location>
</feature>
<dbReference type="Gene3D" id="3.90.550.10">
    <property type="entry name" value="Spore Coat Polysaccharide Biosynthesis Protein SpsA, Chain A"/>
    <property type="match status" value="1"/>
</dbReference>
<feature type="transmembrane region" description="Helical" evidence="5">
    <location>
        <begin position="625"/>
        <end position="647"/>
    </location>
</feature>
<evidence type="ECO:0000313" key="6">
    <source>
        <dbReference type="EMBL" id="EKU94777.1"/>
    </source>
</evidence>
<dbReference type="InterPro" id="IPR029044">
    <property type="entry name" value="Nucleotide-diphossugar_trans"/>
</dbReference>
<feature type="transmembrane region" description="Helical" evidence="5">
    <location>
        <begin position="1049"/>
        <end position="1072"/>
    </location>
</feature>
<keyword evidence="7" id="KW-1185">Reference proteome</keyword>
<dbReference type="AlphaFoldDB" id="K9EUU3"/>
<keyword evidence="5" id="KW-0812">Transmembrane</keyword>
<dbReference type="EMBL" id="AGWL01000007">
    <property type="protein sequence ID" value="EKU94777.1"/>
    <property type="molecule type" value="Genomic_DNA"/>
</dbReference>
<evidence type="ECO:0000256" key="3">
    <source>
        <dbReference type="ARBA" id="ARBA00022676"/>
    </source>
</evidence>
<proteinExistence type="inferred from homology"/>
<evidence type="ECO:0000256" key="5">
    <source>
        <dbReference type="SAM" id="Phobius"/>
    </source>
</evidence>
<comment type="similarity">
    <text evidence="2">Belongs to the glycosyltransferase 2 family.</text>
</comment>
<feature type="transmembrane region" description="Helical" evidence="5">
    <location>
        <begin position="556"/>
        <end position="575"/>
    </location>
</feature>
<feature type="transmembrane region" description="Helical" evidence="5">
    <location>
        <begin position="587"/>
        <end position="613"/>
    </location>
</feature>
<evidence type="ECO:0000256" key="4">
    <source>
        <dbReference type="ARBA" id="ARBA00022679"/>
    </source>
</evidence>
<protein>
    <recommendedName>
        <fullName evidence="8">Glycosyltransferase 2-like domain-containing protein</fullName>
    </recommendedName>
</protein>
<keyword evidence="5" id="KW-0472">Membrane</keyword>
<dbReference type="Pfam" id="PF13641">
    <property type="entry name" value="Glyco_tranf_2_3"/>
    <property type="match status" value="1"/>
</dbReference>
<evidence type="ECO:0000256" key="1">
    <source>
        <dbReference type="ARBA" id="ARBA00004776"/>
    </source>
</evidence>
<feature type="transmembrane region" description="Helical" evidence="5">
    <location>
        <begin position="730"/>
        <end position="748"/>
    </location>
</feature>
<gene>
    <name evidence="6" type="ORF">HMPREF9233_01231</name>
</gene>
<sequence length="1080" mass="113063">MSLSVSTSRRPGVVEISKQRTLDGVSALVITRPTSPTLTATLTALLLGEVVPGRVLVLEASGSSMEGASGSELSAGVRAGLEAARKRASGAGANANVALEGLRLPGENLAQVVNRYLELAAGPSEAPAGPEASGSVPAPGTWLWILHEDSAPEAGALLALHRRGSSSRAMGAVGSKQVGWNDRKELLEVGIRATRSARRVPEVEPGDRDGGQLDGRSDVLGVGTAGMLIRTEALQAVGGFDPVLGPFGDGLEISRRLRAAGWRVVVEPAAVVRHAQLSLGTSRRSSYARRRGAQVYNAVLAAPAILAPLVFLWYILAAVPRAIWRLLCKEPRLAEGEIRGGFSLLAKIPALLRARARLRKTRSAPRGALRELEDRPSSVRRAKREIRRAEREQVSLIDLPDPLVLRERAHWRGATRVAGWIALLFGVLLAVGFALPNVGAGALAGGAYLPDAWTGTDLLRAALHSWLPSGDGSAQRIDAFWLLFTPFALLGQPLGENLGNIGLLALYASFPLAAAAAFWASGTLTNSPHIRAISAIAWAAAPPLVAAVLNGHIPAAALHVFLPVALGAVMGAWRARENPHGPQSSAGIGVAALAFVVLGAAAPVMLLVSLLVAAAGVWRWRQIRWFWIAAAPWALVGPSLGGSWRIFFAHPGPQVAGRPSWLGLMTFSPSAGYTLESAGLTGAGAGSEKLTGVLSDASLAIPLLAALAILIAALCSLLRHRNWRGIRRGWLLAAAGFAWAGLSTRFVSGVAYQGSVALPAYGWAGTGLSVALLGFFLVLVCAGDGLRTDISVRSFGPHQLIGLGSVALVILAALASGAHGVYLASGGSALRAVPATRVPALAVEEQNSAARSRVLALFADDAGVRAEVWRGPGKELHEVTMNDMAGQSLRVTGENSSTQDPASEHLAAAVADLLAGNPDAAGALAEHAVSMVLIPDGASDALAGALNAAPDLEYVTENETGMFWRVSAELDPSRLRLGGTHLDAGRYGVHITLPAGPAQRLDLTERADAGWVAKLDGKTIAPAQDLWNQTWQLPERSEEMILTINYNRWFEFAVAGGQGLFSLAVLIVALPLRRRTVVTA</sequence>
<dbReference type="STRING" id="202789.GCA_001457435_00884"/>
<dbReference type="PATRIC" id="fig|883066.3.peg.1290"/>
<evidence type="ECO:0008006" key="8">
    <source>
        <dbReference type="Google" id="ProtNLM"/>
    </source>
</evidence>